<keyword evidence="4" id="KW-0464">Manganese</keyword>
<dbReference type="GO" id="GO:0008783">
    <property type="term" value="F:agmatinase activity"/>
    <property type="evidence" value="ECO:0007669"/>
    <property type="project" value="TreeGrafter"/>
</dbReference>
<keyword evidence="2 4" id="KW-0479">Metal-binding</keyword>
<feature type="binding site" evidence="4">
    <location>
        <position position="106"/>
    </location>
    <ligand>
        <name>Mn(2+)</name>
        <dbReference type="ChEBI" id="CHEBI:29035"/>
        <label>1</label>
    </ligand>
</feature>
<dbReference type="RefSeq" id="WP_062253825.1">
    <property type="nucleotide sequence ID" value="NZ_CP014229.1"/>
</dbReference>
<dbReference type="STRING" id="44742.AXF13_12800"/>
<gene>
    <name evidence="5" type="ORF">AXF13_12800</name>
</gene>
<evidence type="ECO:0000256" key="4">
    <source>
        <dbReference type="PIRSR" id="PIRSR036979-1"/>
    </source>
</evidence>
<feature type="binding site" evidence="4">
    <location>
        <position position="135"/>
    </location>
    <ligand>
        <name>Mn(2+)</name>
        <dbReference type="ChEBI" id="CHEBI:29035"/>
        <label>1</label>
    </ligand>
</feature>
<dbReference type="EMBL" id="CP014229">
    <property type="protein sequence ID" value="AMD90934.1"/>
    <property type="molecule type" value="Genomic_DNA"/>
</dbReference>
<dbReference type="InterPro" id="IPR006035">
    <property type="entry name" value="Ureohydrolase"/>
</dbReference>
<dbReference type="PANTHER" id="PTHR11358:SF26">
    <property type="entry name" value="GUANIDINO ACID HYDROLASE, MITOCHONDRIAL"/>
    <property type="match status" value="1"/>
</dbReference>
<organism evidence="5 6">
    <name type="scientific">Desulfovibrio fairfieldensis</name>
    <dbReference type="NCBI Taxonomy" id="44742"/>
    <lineage>
        <taxon>Bacteria</taxon>
        <taxon>Pseudomonadati</taxon>
        <taxon>Thermodesulfobacteriota</taxon>
        <taxon>Desulfovibrionia</taxon>
        <taxon>Desulfovibrionales</taxon>
        <taxon>Desulfovibrionaceae</taxon>
        <taxon>Desulfovibrio</taxon>
    </lineage>
</organism>
<evidence type="ECO:0000256" key="3">
    <source>
        <dbReference type="ARBA" id="ARBA00022801"/>
    </source>
</evidence>
<evidence type="ECO:0000256" key="1">
    <source>
        <dbReference type="ARBA" id="ARBA00009227"/>
    </source>
</evidence>
<feature type="binding site" evidence="4">
    <location>
        <position position="216"/>
    </location>
    <ligand>
        <name>Mn(2+)</name>
        <dbReference type="ChEBI" id="CHEBI:29035"/>
        <label>1</label>
    </ligand>
</feature>
<dbReference type="SUPFAM" id="SSF52768">
    <property type="entry name" value="Arginase/deacetylase"/>
    <property type="match status" value="1"/>
</dbReference>
<keyword evidence="6" id="KW-1185">Reference proteome</keyword>
<dbReference type="InterPro" id="IPR005925">
    <property type="entry name" value="Agmatinase-rel"/>
</dbReference>
<protein>
    <submittedName>
        <fullName evidence="5">Agmatinase</fullName>
    </submittedName>
</protein>
<proteinExistence type="inferred from homology"/>
<accession>A0A120KMC6</accession>
<dbReference type="PROSITE" id="PS51409">
    <property type="entry name" value="ARGINASE_2"/>
    <property type="match status" value="1"/>
</dbReference>
<dbReference type="GO" id="GO:0046872">
    <property type="term" value="F:metal ion binding"/>
    <property type="evidence" value="ECO:0007669"/>
    <property type="project" value="UniProtKB-KW"/>
</dbReference>
<comment type="cofactor">
    <cofactor evidence="4">
        <name>Mn(2+)</name>
        <dbReference type="ChEBI" id="CHEBI:29035"/>
    </cofactor>
    <text evidence="4">Binds 2 manganese ions per subunit.</text>
</comment>
<feature type="binding site" evidence="4">
    <location>
        <position position="137"/>
    </location>
    <ligand>
        <name>Mn(2+)</name>
        <dbReference type="ChEBI" id="CHEBI:29035"/>
        <label>1</label>
    </ligand>
</feature>
<dbReference type="NCBIfam" id="TIGR01230">
    <property type="entry name" value="agmatinase"/>
    <property type="match status" value="1"/>
</dbReference>
<dbReference type="Pfam" id="PF00491">
    <property type="entry name" value="Arginase"/>
    <property type="match status" value="1"/>
</dbReference>
<evidence type="ECO:0000256" key="2">
    <source>
        <dbReference type="ARBA" id="ARBA00022723"/>
    </source>
</evidence>
<dbReference type="Proteomes" id="UP000069241">
    <property type="component" value="Chromosome"/>
</dbReference>
<dbReference type="GO" id="GO:0033389">
    <property type="term" value="P:putrescine biosynthetic process from arginine, via agmatine"/>
    <property type="evidence" value="ECO:0007669"/>
    <property type="project" value="TreeGrafter"/>
</dbReference>
<dbReference type="PANTHER" id="PTHR11358">
    <property type="entry name" value="ARGINASE/AGMATINASE"/>
    <property type="match status" value="1"/>
</dbReference>
<dbReference type="PIRSF" id="PIRSF036979">
    <property type="entry name" value="Arginase"/>
    <property type="match status" value="1"/>
</dbReference>
<evidence type="ECO:0000313" key="6">
    <source>
        <dbReference type="Proteomes" id="UP000069241"/>
    </source>
</evidence>
<feature type="binding site" evidence="4">
    <location>
        <position position="133"/>
    </location>
    <ligand>
        <name>Mn(2+)</name>
        <dbReference type="ChEBI" id="CHEBI:29035"/>
        <label>1</label>
    </ligand>
</feature>
<comment type="similarity">
    <text evidence="1">Belongs to the arginase family. Agmatinase subfamily.</text>
</comment>
<dbReference type="AlphaFoldDB" id="A0A120KMC6"/>
<evidence type="ECO:0000313" key="5">
    <source>
        <dbReference type="EMBL" id="AMD90934.1"/>
    </source>
</evidence>
<keyword evidence="3" id="KW-0378">Hydrolase</keyword>
<feature type="binding site" evidence="4">
    <location>
        <position position="218"/>
    </location>
    <ligand>
        <name>Mn(2+)</name>
        <dbReference type="ChEBI" id="CHEBI:29035"/>
        <label>1</label>
    </ligand>
</feature>
<dbReference type="Gene3D" id="3.40.800.10">
    <property type="entry name" value="Ureohydrolase domain"/>
    <property type="match status" value="1"/>
</dbReference>
<sequence length="298" mass="32345">MDQQNFLASEYAPARPEDAAFHIIPAPLERSVSYGGGAAQGPAALLDASRQLEAWESGLAPGESGFYTAPPVDCAGPVEGVLARIESATRRALDCKAVPVLLGGEHTVSLGALRALARQAREKNEPFGIVQFDAHADLRPEYEGDPFSHACVMHRAVADLGLPLVQFAVRDMSREEAEVRKRYNVTHYDAYFLARVGLPEQPLPEDFPRRIYISFDVDGLDSSLMPATGTPSPGGISWREAQFILERCARDREIVGLDVVELAPIPGLHHANFTAAKLTHLLMALALQGRTDLQGKKA</sequence>
<reference evidence="6" key="1">
    <citation type="submission" date="2016-02" db="EMBL/GenBank/DDBJ databases">
        <authorList>
            <person name="Holder M.E."/>
            <person name="Ajami N.J."/>
            <person name="Petrosino J.F."/>
        </authorList>
    </citation>
    <scope>NUCLEOTIDE SEQUENCE [LARGE SCALE GENOMIC DNA]</scope>
    <source>
        <strain evidence="6">CCUG 45958</strain>
    </source>
</reference>
<dbReference type="KEGG" id="dfi:AXF13_12800"/>
<dbReference type="CDD" id="cd11593">
    <property type="entry name" value="Agmatinase-like_2"/>
    <property type="match status" value="1"/>
</dbReference>
<dbReference type="InterPro" id="IPR023696">
    <property type="entry name" value="Ureohydrolase_dom_sf"/>
</dbReference>
<name>A0A120KMC6_9BACT</name>